<sequence length="85" mass="9415">MARCFSNAKALSALIIDGLSTAINRRGFAAMASSSVEKRAVERSPWVPDPVTGYYRPENRAGEINVAELRELLLKQQKIAQQQQP</sequence>
<proteinExistence type="predicted"/>
<evidence type="ECO:0008006" key="3">
    <source>
        <dbReference type="Google" id="ProtNLM"/>
    </source>
</evidence>
<accession>A0A7J7P289</accession>
<dbReference type="PANTHER" id="PTHR33509">
    <property type="entry name" value="LATE EMBRYOGENIS ABUNDANT PROTEIN 2-RELATED"/>
    <property type="match status" value="1"/>
</dbReference>
<dbReference type="InterPro" id="IPR004926">
    <property type="entry name" value="LEA_3a"/>
</dbReference>
<organism evidence="1 2">
    <name type="scientific">Kingdonia uniflora</name>
    <dbReference type="NCBI Taxonomy" id="39325"/>
    <lineage>
        <taxon>Eukaryota</taxon>
        <taxon>Viridiplantae</taxon>
        <taxon>Streptophyta</taxon>
        <taxon>Embryophyta</taxon>
        <taxon>Tracheophyta</taxon>
        <taxon>Spermatophyta</taxon>
        <taxon>Magnoliopsida</taxon>
        <taxon>Ranunculales</taxon>
        <taxon>Circaeasteraceae</taxon>
        <taxon>Kingdonia</taxon>
    </lineage>
</organism>
<evidence type="ECO:0000313" key="2">
    <source>
        <dbReference type="Proteomes" id="UP000541444"/>
    </source>
</evidence>
<gene>
    <name evidence="1" type="ORF">GIB67_022926</name>
</gene>
<reference evidence="1 2" key="1">
    <citation type="journal article" date="2020" name="IScience">
        <title>Genome Sequencing of the Endangered Kingdonia uniflora (Circaeasteraceae, Ranunculales) Reveals Potential Mechanisms of Evolutionary Specialization.</title>
        <authorList>
            <person name="Sun Y."/>
            <person name="Deng T."/>
            <person name="Zhang A."/>
            <person name="Moore M.J."/>
            <person name="Landis J.B."/>
            <person name="Lin N."/>
            <person name="Zhang H."/>
            <person name="Zhang X."/>
            <person name="Huang J."/>
            <person name="Zhang X."/>
            <person name="Sun H."/>
            <person name="Wang H."/>
        </authorList>
    </citation>
    <scope>NUCLEOTIDE SEQUENCE [LARGE SCALE GENOMIC DNA]</scope>
    <source>
        <strain evidence="1">TB1705</strain>
        <tissue evidence="1">Leaf</tissue>
    </source>
</reference>
<evidence type="ECO:0000313" key="1">
    <source>
        <dbReference type="EMBL" id="KAF6173567.1"/>
    </source>
</evidence>
<keyword evidence="2" id="KW-1185">Reference proteome</keyword>
<dbReference type="PANTHER" id="PTHR33509:SF5">
    <property type="entry name" value="PROTEIN SENESCENCE-ASSOCIATED GENE 21, MITOCHONDRIAL"/>
    <property type="match status" value="1"/>
</dbReference>
<name>A0A7J7P289_9MAGN</name>
<dbReference type="GO" id="GO:0005739">
    <property type="term" value="C:mitochondrion"/>
    <property type="evidence" value="ECO:0007669"/>
    <property type="project" value="TreeGrafter"/>
</dbReference>
<protein>
    <recommendedName>
        <fullName evidence="3">Late embryogenesis abundant protein Lea5</fullName>
    </recommendedName>
</protein>
<dbReference type="EMBL" id="JACGCM010000333">
    <property type="protein sequence ID" value="KAF6173567.1"/>
    <property type="molecule type" value="Genomic_DNA"/>
</dbReference>
<comment type="caution">
    <text evidence="1">The sequence shown here is derived from an EMBL/GenBank/DDBJ whole genome shotgun (WGS) entry which is preliminary data.</text>
</comment>
<dbReference type="Proteomes" id="UP000541444">
    <property type="component" value="Unassembled WGS sequence"/>
</dbReference>
<dbReference type="GO" id="GO:0006950">
    <property type="term" value="P:response to stress"/>
    <property type="evidence" value="ECO:0007669"/>
    <property type="project" value="TreeGrafter"/>
</dbReference>
<dbReference type="OrthoDB" id="1936089at2759"/>
<dbReference type="AlphaFoldDB" id="A0A7J7P289"/>
<dbReference type="Pfam" id="PF03242">
    <property type="entry name" value="LEA_3a"/>
    <property type="match status" value="1"/>
</dbReference>